<dbReference type="HOGENOM" id="CLU_787701_0_0_1"/>
<sequence length="352" mass="39284">MTSSHTTPTHPPPHFPTLFYQRRPLPICMRHPRTLQPPFPIVYTAPTHSSTPFPTLFTNGAQRLSFRASQTSQFHPFHNNRPPADPTHPCNARTHPSTPLPTLFTNGAHCLSFSRPINCSNPSISQTAPTAPFAFPSKRPPVDSPHPHTPPCTLPLPFPTLFTNGTQRLLFCASQTSQFHPFHNNRPPADPTHPCNARTHPSTPLSHPFHQRRPLPVVFHPVNCSNPSISQTAPTAPFAFPSKHPPADSPHPCTPPCTLPLPFLALLTNGAQCPSFHAQHRFAPNHTHPPPFHKRRPTPIPADSTHPLPLPSHIVSRPHLRLNASTSTSLLYRFVPHLTYTRPFSRRVIYIW</sequence>
<name>B0DJ78_LACBS</name>
<gene>
    <name evidence="2" type="ORF">LACBIDRAFT_303253</name>
</gene>
<evidence type="ECO:0000256" key="1">
    <source>
        <dbReference type="SAM" id="MobiDB-lite"/>
    </source>
</evidence>
<dbReference type="RefSeq" id="XP_001884031.1">
    <property type="nucleotide sequence ID" value="XM_001883996.1"/>
</dbReference>
<dbReference type="InParanoid" id="B0DJ78"/>
<proteinExistence type="predicted"/>
<accession>B0DJ78</accession>
<evidence type="ECO:0000313" key="3">
    <source>
        <dbReference type="Proteomes" id="UP000001194"/>
    </source>
</evidence>
<dbReference type="STRING" id="486041.B0DJ78"/>
<protein>
    <submittedName>
        <fullName evidence="2">Predicted protein</fullName>
    </submittedName>
</protein>
<dbReference type="PRINTS" id="PR01217">
    <property type="entry name" value="PRICHEXTENSN"/>
</dbReference>
<dbReference type="KEGG" id="lbc:LACBIDRAFT_303253"/>
<dbReference type="GeneID" id="6079581"/>
<reference evidence="2 3" key="1">
    <citation type="journal article" date="2008" name="Nature">
        <title>The genome of Laccaria bicolor provides insights into mycorrhizal symbiosis.</title>
        <authorList>
            <person name="Martin F."/>
            <person name="Aerts A."/>
            <person name="Ahren D."/>
            <person name="Brun A."/>
            <person name="Danchin E.G.J."/>
            <person name="Duchaussoy F."/>
            <person name="Gibon J."/>
            <person name="Kohler A."/>
            <person name="Lindquist E."/>
            <person name="Pereda V."/>
            <person name="Salamov A."/>
            <person name="Shapiro H.J."/>
            <person name="Wuyts J."/>
            <person name="Blaudez D."/>
            <person name="Buee M."/>
            <person name="Brokstein P."/>
            <person name="Canbaeck B."/>
            <person name="Cohen D."/>
            <person name="Courty P.E."/>
            <person name="Coutinho P.M."/>
            <person name="Delaruelle C."/>
            <person name="Detter J.C."/>
            <person name="Deveau A."/>
            <person name="DiFazio S."/>
            <person name="Duplessis S."/>
            <person name="Fraissinet-Tachet L."/>
            <person name="Lucic E."/>
            <person name="Frey-Klett P."/>
            <person name="Fourrey C."/>
            <person name="Feussner I."/>
            <person name="Gay G."/>
            <person name="Grimwood J."/>
            <person name="Hoegger P.J."/>
            <person name="Jain P."/>
            <person name="Kilaru S."/>
            <person name="Labbe J."/>
            <person name="Lin Y.C."/>
            <person name="Legue V."/>
            <person name="Le Tacon F."/>
            <person name="Marmeisse R."/>
            <person name="Melayah D."/>
            <person name="Montanini B."/>
            <person name="Muratet M."/>
            <person name="Nehls U."/>
            <person name="Niculita-Hirzel H."/>
            <person name="Oudot-Le Secq M.P."/>
            <person name="Peter M."/>
            <person name="Quesneville H."/>
            <person name="Rajashekar B."/>
            <person name="Reich M."/>
            <person name="Rouhier N."/>
            <person name="Schmutz J."/>
            <person name="Yin T."/>
            <person name="Chalot M."/>
            <person name="Henrissat B."/>
            <person name="Kuees U."/>
            <person name="Lucas S."/>
            <person name="Van de Peer Y."/>
            <person name="Podila G.K."/>
            <person name="Polle A."/>
            <person name="Pukkila P.J."/>
            <person name="Richardson P.M."/>
            <person name="Rouze P."/>
            <person name="Sanders I.R."/>
            <person name="Stajich J.E."/>
            <person name="Tunlid A."/>
            <person name="Tuskan G."/>
            <person name="Grigoriev I.V."/>
        </authorList>
    </citation>
    <scope>NUCLEOTIDE SEQUENCE [LARGE SCALE GENOMIC DNA]</scope>
    <source>
        <strain evidence="3">S238N-H82 / ATCC MYA-4686</strain>
    </source>
</reference>
<feature type="region of interest" description="Disordered" evidence="1">
    <location>
        <begin position="186"/>
        <end position="208"/>
    </location>
</feature>
<dbReference type="EMBL" id="DS547113">
    <property type="protein sequence ID" value="EDR05473.1"/>
    <property type="molecule type" value="Genomic_DNA"/>
</dbReference>
<dbReference type="Proteomes" id="UP000001194">
    <property type="component" value="Unassembled WGS sequence"/>
</dbReference>
<evidence type="ECO:0000313" key="2">
    <source>
        <dbReference type="EMBL" id="EDR05473.1"/>
    </source>
</evidence>
<organism evidence="3">
    <name type="scientific">Laccaria bicolor (strain S238N-H82 / ATCC MYA-4686)</name>
    <name type="common">Bicoloured deceiver</name>
    <name type="synonym">Laccaria laccata var. bicolor</name>
    <dbReference type="NCBI Taxonomy" id="486041"/>
    <lineage>
        <taxon>Eukaryota</taxon>
        <taxon>Fungi</taxon>
        <taxon>Dikarya</taxon>
        <taxon>Basidiomycota</taxon>
        <taxon>Agaricomycotina</taxon>
        <taxon>Agaricomycetes</taxon>
        <taxon>Agaricomycetidae</taxon>
        <taxon>Agaricales</taxon>
        <taxon>Agaricineae</taxon>
        <taxon>Hydnangiaceae</taxon>
        <taxon>Laccaria</taxon>
    </lineage>
</organism>
<dbReference type="AlphaFoldDB" id="B0DJ78"/>
<keyword evidence="3" id="KW-1185">Reference proteome</keyword>